<dbReference type="InterPro" id="IPR041698">
    <property type="entry name" value="Methyltransf_25"/>
</dbReference>
<dbReference type="EC" id="2.1.1.222" evidence="2"/>
<dbReference type="EC" id="2.1.1.64" evidence="2"/>
<gene>
    <name evidence="2" type="ORF">ACFQ2X_04480</name>
</gene>
<dbReference type="CDD" id="cd02440">
    <property type="entry name" value="AdoMet_MTases"/>
    <property type="match status" value="1"/>
</dbReference>
<dbReference type="GO" id="GO:0032259">
    <property type="term" value="P:methylation"/>
    <property type="evidence" value="ECO:0007669"/>
    <property type="project" value="UniProtKB-KW"/>
</dbReference>
<dbReference type="Gene3D" id="3.40.50.150">
    <property type="entry name" value="Vaccinia Virus protein VP39"/>
    <property type="match status" value="1"/>
</dbReference>
<dbReference type="EMBL" id="JBHTLR010000005">
    <property type="protein sequence ID" value="MFD1215845.1"/>
    <property type="molecule type" value="Genomic_DNA"/>
</dbReference>
<evidence type="ECO:0000313" key="3">
    <source>
        <dbReference type="Proteomes" id="UP001597264"/>
    </source>
</evidence>
<reference evidence="3" key="1">
    <citation type="journal article" date="2019" name="Int. J. Syst. Evol. Microbiol.">
        <title>The Global Catalogue of Microorganisms (GCM) 10K type strain sequencing project: providing services to taxonomists for standard genome sequencing and annotation.</title>
        <authorList>
            <consortium name="The Broad Institute Genomics Platform"/>
            <consortium name="The Broad Institute Genome Sequencing Center for Infectious Disease"/>
            <person name="Wu L."/>
            <person name="Ma J."/>
        </authorList>
    </citation>
    <scope>NUCLEOTIDE SEQUENCE [LARGE SCALE GENOMIC DNA]</scope>
    <source>
        <strain evidence="3">CCUG 54356</strain>
    </source>
</reference>
<evidence type="ECO:0000313" key="2">
    <source>
        <dbReference type="EMBL" id="MFD1215845.1"/>
    </source>
</evidence>
<organism evidence="2 3">
    <name type="scientific">Microbulbifer celer</name>
    <dbReference type="NCBI Taxonomy" id="435905"/>
    <lineage>
        <taxon>Bacteria</taxon>
        <taxon>Pseudomonadati</taxon>
        <taxon>Pseudomonadota</taxon>
        <taxon>Gammaproteobacteria</taxon>
        <taxon>Cellvibrionales</taxon>
        <taxon>Microbulbiferaceae</taxon>
        <taxon>Microbulbifer</taxon>
    </lineage>
</organism>
<dbReference type="SUPFAM" id="SSF53335">
    <property type="entry name" value="S-adenosyl-L-methionine-dependent methyltransferases"/>
    <property type="match status" value="1"/>
</dbReference>
<keyword evidence="3" id="KW-1185">Reference proteome</keyword>
<dbReference type="GO" id="GO:0102208">
    <property type="term" value="F:2-polyprenyl-6-hydroxyphenol methylase activity"/>
    <property type="evidence" value="ECO:0007669"/>
    <property type="project" value="UniProtKB-EC"/>
</dbReference>
<sequence>MNNHTKFYTEKTLESWDEAADIHAAKNTDLEQRVSVPGFNALEEDFNLMVDRFDLSEKSVVQVCCNNGKDLISLKNKGAGYCLGLDGSQKFITQAKQLAQASRQPDIEFACVNLYDIPSEPFPEFDFLASTVGVIGWMPDLQVYFKICASLIKPGGYFLMEEIHPVLNMYIEGPPSTLGMSYFDRSPQRDTEGLDYFEGEKYKAKENYYFQHTFSDILTAAISSGLELQYIEETAANVGNYCADLEREQYNPPLAFVACWRKTPENKGNHA</sequence>
<evidence type="ECO:0000259" key="1">
    <source>
        <dbReference type="Pfam" id="PF13649"/>
    </source>
</evidence>
<dbReference type="GO" id="GO:0061542">
    <property type="term" value="F:3-demethylubiquinol 3-O-methyltransferase activity"/>
    <property type="evidence" value="ECO:0007669"/>
    <property type="project" value="UniProtKB-EC"/>
</dbReference>
<keyword evidence="2" id="KW-0489">Methyltransferase</keyword>
<comment type="caution">
    <text evidence="2">The sequence shown here is derived from an EMBL/GenBank/DDBJ whole genome shotgun (WGS) entry which is preliminary data.</text>
</comment>
<proteinExistence type="predicted"/>
<dbReference type="Pfam" id="PF13649">
    <property type="entry name" value="Methyltransf_25"/>
    <property type="match status" value="1"/>
</dbReference>
<dbReference type="InterPro" id="IPR029063">
    <property type="entry name" value="SAM-dependent_MTases_sf"/>
</dbReference>
<keyword evidence="2" id="KW-0808">Transferase</keyword>
<dbReference type="RefSeq" id="WP_230436385.1">
    <property type="nucleotide sequence ID" value="NZ_CP087715.1"/>
</dbReference>
<name>A0ABW3U8R3_9GAMM</name>
<accession>A0ABW3U8R3</accession>
<protein>
    <submittedName>
        <fullName evidence="2">Class I SAM-dependent methyltransferase</fullName>
        <ecNumber evidence="2">2.1.1.222</ecNumber>
        <ecNumber evidence="2">2.1.1.64</ecNumber>
    </submittedName>
</protein>
<feature type="domain" description="Methyltransferase" evidence="1">
    <location>
        <begin position="60"/>
        <end position="156"/>
    </location>
</feature>
<dbReference type="Proteomes" id="UP001597264">
    <property type="component" value="Unassembled WGS sequence"/>
</dbReference>